<dbReference type="SUPFAM" id="SSF52540">
    <property type="entry name" value="P-loop containing nucleoside triphosphate hydrolases"/>
    <property type="match status" value="1"/>
</dbReference>
<comment type="caution">
    <text evidence="3">The sequence shown here is derived from an EMBL/GenBank/DDBJ whole genome shotgun (WGS) entry which is preliminary data.</text>
</comment>
<dbReference type="EMBL" id="PGGS01000124">
    <property type="protein sequence ID" value="PNH08565.1"/>
    <property type="molecule type" value="Genomic_DNA"/>
</dbReference>
<dbReference type="GO" id="GO:0005524">
    <property type="term" value="F:ATP binding"/>
    <property type="evidence" value="ECO:0007669"/>
    <property type="project" value="InterPro"/>
</dbReference>
<dbReference type="Pfam" id="PF00270">
    <property type="entry name" value="DEAD"/>
    <property type="match status" value="1"/>
</dbReference>
<gene>
    <name evidence="3" type="ORF">TSOC_004869</name>
</gene>
<dbReference type="InterPro" id="IPR027417">
    <property type="entry name" value="P-loop_NTPase"/>
</dbReference>
<reference evidence="3 4" key="1">
    <citation type="journal article" date="2017" name="Mol. Biol. Evol.">
        <title>The 4-celled Tetrabaena socialis nuclear genome reveals the essential components for genetic control of cell number at the origin of multicellularity in the volvocine lineage.</title>
        <authorList>
            <person name="Featherston J."/>
            <person name="Arakaki Y."/>
            <person name="Hanschen E.R."/>
            <person name="Ferris P.J."/>
            <person name="Michod R.E."/>
            <person name="Olson B.J.S.C."/>
            <person name="Nozaki H."/>
            <person name="Durand P.M."/>
        </authorList>
    </citation>
    <scope>NUCLEOTIDE SEQUENCE [LARGE SCALE GENOMIC DNA]</scope>
    <source>
        <strain evidence="3 4">NIES-571</strain>
    </source>
</reference>
<dbReference type="InterPro" id="IPR014001">
    <property type="entry name" value="Helicase_ATP-bd"/>
</dbReference>
<feature type="compositionally biased region" description="Low complexity" evidence="1">
    <location>
        <begin position="290"/>
        <end position="306"/>
    </location>
</feature>
<feature type="region of interest" description="Disordered" evidence="1">
    <location>
        <begin position="283"/>
        <end position="309"/>
    </location>
</feature>
<organism evidence="3 4">
    <name type="scientific">Tetrabaena socialis</name>
    <dbReference type="NCBI Taxonomy" id="47790"/>
    <lineage>
        <taxon>Eukaryota</taxon>
        <taxon>Viridiplantae</taxon>
        <taxon>Chlorophyta</taxon>
        <taxon>core chlorophytes</taxon>
        <taxon>Chlorophyceae</taxon>
        <taxon>CS clade</taxon>
        <taxon>Chlamydomonadales</taxon>
        <taxon>Tetrabaenaceae</taxon>
        <taxon>Tetrabaena</taxon>
    </lineage>
</organism>
<dbReference type="AlphaFoldDB" id="A0A2J8A7T4"/>
<dbReference type="PROSITE" id="PS51192">
    <property type="entry name" value="HELICASE_ATP_BIND_1"/>
    <property type="match status" value="1"/>
</dbReference>
<dbReference type="GO" id="GO:0003676">
    <property type="term" value="F:nucleic acid binding"/>
    <property type="evidence" value="ECO:0007669"/>
    <property type="project" value="InterPro"/>
</dbReference>
<dbReference type="PANTHER" id="PTHR14074">
    <property type="entry name" value="HELICASE WITH DEATH DOMAIN-RELATED"/>
    <property type="match status" value="1"/>
</dbReference>
<dbReference type="Proteomes" id="UP000236333">
    <property type="component" value="Unassembled WGS sequence"/>
</dbReference>
<sequence length="759" mass="79810">MSSAWEELPQALTACGVLPSLPAPDVLRCAAASVAGFSFPAPASASGGGCGGGVLPTLELHDTMAACVYGDGQLADAEGGRWVPLATLLTTALAAEHLCRERSTRAALLRSADGAIGSSLLRSDVAAGATGSSSGRAAAGGSNAATLSVSVAGSKYRDLLFLSLPAIVGKLLKLLGEEDEQHRFFTSLAAQLTAAGVVEVLERTESSRNVWRMDNGESRTPGGVFIKEATAFIKTTHKAVVVAAPAAAPQPLQGEPALPPLRLYQRRVLQRILSDWGLPLPAELQGPEGGSSQASAGGPAARPGGSNWLVCSPTGSGKTRMCAEVARAVVVDTRRLGRGAVVVMLVPRVVLTMQQRDAFAAAGLPDTDVEAHNSEQQLSLDVWEDVLAAATPARGARSSVLAVTPDSFLNLLRVGAHGAAVHCGQVDLLVLDEAHHCKDDHSYAKVAEMFRGTAYGHGSELRGRTRVLGVTASPAGHEDLAELEVLMHELLRQLGGARMLPVKEQDADVAAVLAAPTERKVEVAMRGIDRQLTAVLRLQALDLALDVGLALKEALTRLPQAAGDVANRLVQDLQRAAARRQDTLLGEWIGDAVEFSQQWGCPVLELACHWLDVVRRAADLVEDAGYEGVLPYLARKAAAVCREELRLQQQQAPNDIVLPVSRLVQRLLADAGSGLVAAMGGTAGVVRDCFASGELQRCRGRESFHGIVFVKTRQAVYHVADMMRRCSQLHFAQAWASVGGIRENGEGALTGLGGVIKKG</sequence>
<dbReference type="InterPro" id="IPR011545">
    <property type="entry name" value="DEAD/DEAH_box_helicase_dom"/>
</dbReference>
<dbReference type="SMART" id="SM00487">
    <property type="entry name" value="DEXDc"/>
    <property type="match status" value="1"/>
</dbReference>
<dbReference type="GO" id="GO:0005737">
    <property type="term" value="C:cytoplasm"/>
    <property type="evidence" value="ECO:0007669"/>
    <property type="project" value="TreeGrafter"/>
</dbReference>
<accession>A0A2J8A7T4</accession>
<keyword evidence="4" id="KW-1185">Reference proteome</keyword>
<dbReference type="OrthoDB" id="1469196at2759"/>
<dbReference type="InterPro" id="IPR003593">
    <property type="entry name" value="AAA+_ATPase"/>
</dbReference>
<dbReference type="Gene3D" id="3.40.50.300">
    <property type="entry name" value="P-loop containing nucleotide triphosphate hydrolases"/>
    <property type="match status" value="1"/>
</dbReference>
<evidence type="ECO:0000259" key="2">
    <source>
        <dbReference type="PROSITE" id="PS51192"/>
    </source>
</evidence>
<evidence type="ECO:0000313" key="4">
    <source>
        <dbReference type="Proteomes" id="UP000236333"/>
    </source>
</evidence>
<dbReference type="InterPro" id="IPR051363">
    <property type="entry name" value="RLR_Helicase"/>
</dbReference>
<name>A0A2J8A7T4_9CHLO</name>
<feature type="domain" description="Helicase ATP-binding" evidence="2">
    <location>
        <begin position="299"/>
        <end position="492"/>
    </location>
</feature>
<evidence type="ECO:0000256" key="1">
    <source>
        <dbReference type="SAM" id="MobiDB-lite"/>
    </source>
</evidence>
<protein>
    <submittedName>
        <fullName evidence="3">Dicer-like protein 2-2</fullName>
    </submittedName>
</protein>
<evidence type="ECO:0000313" key="3">
    <source>
        <dbReference type="EMBL" id="PNH08565.1"/>
    </source>
</evidence>
<dbReference type="SMART" id="SM00382">
    <property type="entry name" value="AAA"/>
    <property type="match status" value="1"/>
</dbReference>
<proteinExistence type="predicted"/>
<dbReference type="PANTHER" id="PTHR14074:SF16">
    <property type="entry name" value="ANTIVIRAL INNATE IMMUNE RESPONSE RECEPTOR RIG-I"/>
    <property type="match status" value="1"/>
</dbReference>